<dbReference type="PANTHER" id="PTHR48419:SF1">
    <property type="entry name" value="SULFOTRANSFERASE DOMAIN-CONTAINING PROTEIN"/>
    <property type="match status" value="1"/>
</dbReference>
<accession>A0A0M9ENS6</accession>
<dbReference type="EMBL" id="JXCE01000613">
    <property type="protein sequence ID" value="KPA36530.1"/>
    <property type="molecule type" value="Genomic_DNA"/>
</dbReference>
<dbReference type="Proteomes" id="UP000037904">
    <property type="component" value="Unassembled WGS sequence"/>
</dbReference>
<dbReference type="AlphaFoldDB" id="A0A0M9ENS6"/>
<comment type="caution">
    <text evidence="1">The sequence shown here is derived from an EMBL/GenBank/DDBJ whole genome shotgun (WGS) entry which is preliminary data.</text>
</comment>
<dbReference type="InterPro" id="IPR053226">
    <property type="entry name" value="Pyrrolopyrazine_biosynth_F"/>
</dbReference>
<dbReference type="OrthoDB" id="3650366at2759"/>
<sequence>MAQGAQARQRGRYWLLTCPRTASNLLVKMLNLNEQGVRPAHHGGYFYLPTVEKHFLLEKKPIDTWTEEEHASTDGTIQHCSQRFLDYIAAAEQEDQKVFVKEHSIMLNHPRAENHYLNGSKETRVITEATPIPIKGIPEPTRSQFNLTLFPDEFLKTWNPTFLIRHPALMIPSLYRTCKCEMDFNGISRPKQEPCPTELTLRWHRTLYEFFAEHFANDSVWPIVLDADDIMTSPQLVSKYAKLAGLDDSKVLRSWEKAEEKEVNKLSTIEQRMLSSINASTTIDSSKVAGNVDIDQEVVKWTKEFGEGEAKKLEKWVRDAMPDYEFMHSKRMRPGQE</sequence>
<reference evidence="1 2" key="1">
    <citation type="submission" date="2015-04" db="EMBL/GenBank/DDBJ databases">
        <title>The draft genome sequence of Fusarium langsethiae, a T-2/HT-2 mycotoxin producer.</title>
        <authorList>
            <person name="Lysoe E."/>
            <person name="Divon H.H."/>
            <person name="Terzi V."/>
            <person name="Orru L."/>
            <person name="Lamontanara A."/>
            <person name="Kolseth A.-K."/>
            <person name="Frandsen R.J."/>
            <person name="Nielsen K."/>
            <person name="Thrane U."/>
        </authorList>
    </citation>
    <scope>NUCLEOTIDE SEQUENCE [LARGE SCALE GENOMIC DNA]</scope>
    <source>
        <strain evidence="1 2">Fl201059</strain>
    </source>
</reference>
<dbReference type="SUPFAM" id="SSF52540">
    <property type="entry name" value="P-loop containing nucleoside triphosphate hydrolases"/>
    <property type="match status" value="1"/>
</dbReference>
<evidence type="ECO:0000313" key="1">
    <source>
        <dbReference type="EMBL" id="KPA36530.1"/>
    </source>
</evidence>
<evidence type="ECO:0000313" key="2">
    <source>
        <dbReference type="Proteomes" id="UP000037904"/>
    </source>
</evidence>
<dbReference type="PANTHER" id="PTHR48419">
    <property type="entry name" value="SULFOTRANSFERASE DOMAIN-CONTAINING PROTEIN"/>
    <property type="match status" value="1"/>
</dbReference>
<organism evidence="1 2">
    <name type="scientific">Fusarium langsethiae</name>
    <dbReference type="NCBI Taxonomy" id="179993"/>
    <lineage>
        <taxon>Eukaryota</taxon>
        <taxon>Fungi</taxon>
        <taxon>Dikarya</taxon>
        <taxon>Ascomycota</taxon>
        <taxon>Pezizomycotina</taxon>
        <taxon>Sordariomycetes</taxon>
        <taxon>Hypocreomycetidae</taxon>
        <taxon>Hypocreales</taxon>
        <taxon>Nectriaceae</taxon>
        <taxon>Fusarium</taxon>
    </lineage>
</organism>
<dbReference type="Gene3D" id="3.40.50.300">
    <property type="entry name" value="P-loop containing nucleotide triphosphate hydrolases"/>
    <property type="match status" value="1"/>
</dbReference>
<gene>
    <name evidence="1" type="ORF">FLAG1_10701</name>
</gene>
<dbReference type="InterPro" id="IPR027417">
    <property type="entry name" value="P-loop_NTPase"/>
</dbReference>
<name>A0A0M9ENS6_FUSLA</name>
<protein>
    <recommendedName>
        <fullName evidence="3">P-loop containing nucleoside triphosphate hydrolase protein</fullName>
    </recommendedName>
</protein>
<keyword evidence="2" id="KW-1185">Reference proteome</keyword>
<evidence type="ECO:0008006" key="3">
    <source>
        <dbReference type="Google" id="ProtNLM"/>
    </source>
</evidence>
<proteinExistence type="predicted"/>